<feature type="transmembrane region" description="Helical" evidence="1">
    <location>
        <begin position="74"/>
        <end position="93"/>
    </location>
</feature>
<reference evidence="2 3" key="1">
    <citation type="submission" date="2007-10" db="EMBL/GenBank/DDBJ databases">
        <authorList>
            <person name="Wagner-Dobler I."/>
            <person name="Ferriera S."/>
            <person name="Johnson J."/>
            <person name="Kravitz S."/>
            <person name="Beeson K."/>
            <person name="Sutton G."/>
            <person name="Rogers Y.-H."/>
            <person name="Friedman R."/>
            <person name="Frazier M."/>
            <person name="Venter J.C."/>
        </authorList>
    </citation>
    <scope>NUCLEOTIDE SEQUENCE [LARGE SCALE GENOMIC DNA]</scope>
    <source>
        <strain evidence="2 3">DFL-43</strain>
    </source>
</reference>
<keyword evidence="1" id="KW-0812">Transmembrane</keyword>
<accession>A9DH16</accession>
<dbReference type="RefSeq" id="WP_156970308.1">
    <property type="nucleotide sequence ID" value="NZ_CM002917.1"/>
</dbReference>
<organism evidence="2 3">
    <name type="scientific">Hoeflea phototrophica (strain DSM 17068 / NCIMB 14078 / DFL-43)</name>
    <dbReference type="NCBI Taxonomy" id="411684"/>
    <lineage>
        <taxon>Bacteria</taxon>
        <taxon>Pseudomonadati</taxon>
        <taxon>Pseudomonadota</taxon>
        <taxon>Alphaproteobacteria</taxon>
        <taxon>Hyphomicrobiales</taxon>
        <taxon>Rhizobiaceae</taxon>
        <taxon>Hoeflea</taxon>
    </lineage>
</organism>
<gene>
    <name evidence="2" type="ORF">HPDFL43_13687</name>
</gene>
<evidence type="ECO:0000256" key="1">
    <source>
        <dbReference type="SAM" id="Phobius"/>
    </source>
</evidence>
<keyword evidence="1" id="KW-0472">Membrane</keyword>
<dbReference type="EMBL" id="ABIA03000004">
    <property type="protein sequence ID" value="EDQ31465.2"/>
    <property type="molecule type" value="Genomic_DNA"/>
</dbReference>
<dbReference type="HOGENOM" id="CLU_1466313_0_0_5"/>
<keyword evidence="3" id="KW-1185">Reference proteome</keyword>
<sequence>MTLAKIRINSALMDEAYSQADQKIRQTDDRSSRRLVWRASPLALLLPGLAVALGYAGLWLYLMQAGRADSNLARVSLLVLVIGVPCLLAHAGLRLSTTRLTARGAHLEAHPGFPARDPLIVAYPAITGASVKRGLSGWLTGAGSLVIERETGAPVVVSGLGQADAALAEVKARSPALNGTVQRV</sequence>
<dbReference type="OrthoDB" id="8115321at2"/>
<dbReference type="Proteomes" id="UP000004291">
    <property type="component" value="Chromosome"/>
</dbReference>
<dbReference type="AlphaFoldDB" id="A9DH16"/>
<evidence type="ECO:0000313" key="2">
    <source>
        <dbReference type="EMBL" id="EDQ31465.2"/>
    </source>
</evidence>
<comment type="caution">
    <text evidence="2">The sequence shown here is derived from an EMBL/GenBank/DDBJ whole genome shotgun (WGS) entry which is preliminary data.</text>
</comment>
<evidence type="ECO:0008006" key="4">
    <source>
        <dbReference type="Google" id="ProtNLM"/>
    </source>
</evidence>
<evidence type="ECO:0000313" key="3">
    <source>
        <dbReference type="Proteomes" id="UP000004291"/>
    </source>
</evidence>
<feature type="transmembrane region" description="Helical" evidence="1">
    <location>
        <begin position="42"/>
        <end position="62"/>
    </location>
</feature>
<dbReference type="STRING" id="411684.HPDFL43_13687"/>
<proteinExistence type="predicted"/>
<reference evidence="2 3" key="2">
    <citation type="submission" date="2012-06" db="EMBL/GenBank/DDBJ databases">
        <authorList>
            <person name="Fiebig A."/>
        </authorList>
    </citation>
    <scope>NUCLEOTIDE SEQUENCE [LARGE SCALE GENOMIC DNA]</scope>
    <source>
        <strain evidence="2 3">DFL-43</strain>
    </source>
</reference>
<protein>
    <recommendedName>
        <fullName evidence="4">DUF304 domain-containing protein</fullName>
    </recommendedName>
</protein>
<keyword evidence="1" id="KW-1133">Transmembrane helix</keyword>
<name>A9DH16_HOEPD</name>